<evidence type="ECO:0000256" key="7">
    <source>
        <dbReference type="PIRSR" id="PIRSR000106-3"/>
    </source>
</evidence>
<dbReference type="InterPro" id="IPR046346">
    <property type="entry name" value="Aminoacid_DH-like_N_sf"/>
</dbReference>
<dbReference type="PIRSF" id="PIRSF000106">
    <property type="entry name" value="ME"/>
    <property type="match status" value="1"/>
</dbReference>
<keyword evidence="3 7" id="KW-0479">Metal-binding</keyword>
<dbReference type="EMBL" id="HE573027">
    <property type="protein sequence ID" value="CCC53078.1"/>
    <property type="molecule type" value="Genomic_DNA"/>
</dbReference>
<dbReference type="FunFam" id="3.40.50.720:FF:000182">
    <property type="entry name" value="NAD-dependent malic enzyme"/>
    <property type="match status" value="1"/>
</dbReference>
<dbReference type="AlphaFoldDB" id="G0UB91"/>
<dbReference type="InterPro" id="IPR012302">
    <property type="entry name" value="Malic_NAD-bd"/>
</dbReference>
<protein>
    <recommendedName>
        <fullName evidence="8">Malic enzyme</fullName>
    </recommendedName>
</protein>
<evidence type="ECO:0000256" key="3">
    <source>
        <dbReference type="ARBA" id="ARBA00022723"/>
    </source>
</evidence>
<feature type="domain" description="Malic enzyme N-terminal" evidence="10">
    <location>
        <begin position="77"/>
        <end position="257"/>
    </location>
</feature>
<feature type="binding site" evidence="7">
    <location>
        <position position="243"/>
    </location>
    <ligand>
        <name>a divalent metal cation</name>
        <dbReference type="ChEBI" id="CHEBI:60240"/>
    </ligand>
</feature>
<dbReference type="SUPFAM" id="SSF53223">
    <property type="entry name" value="Aminoacid dehydrogenase-like, N-terminal domain"/>
    <property type="match status" value="1"/>
</dbReference>
<dbReference type="InterPro" id="IPR036291">
    <property type="entry name" value="NAD(P)-bd_dom_sf"/>
</dbReference>
<dbReference type="GO" id="GO:0004471">
    <property type="term" value="F:malate dehydrogenase (decarboxylating) (NAD+) activity"/>
    <property type="evidence" value="ECO:0007669"/>
    <property type="project" value="TreeGrafter"/>
</dbReference>
<feature type="binding site" evidence="6">
    <location>
        <position position="153"/>
    </location>
    <ligand>
        <name>(S)-malate</name>
        <dbReference type="ChEBI" id="CHEBI:15589"/>
    </ligand>
</feature>
<dbReference type="InterPro" id="IPR015884">
    <property type="entry name" value="Malic_enzyme_CS"/>
</dbReference>
<name>G0UB91_TRYVY</name>
<dbReference type="CDD" id="cd05312">
    <property type="entry name" value="NAD_bind_1_malic_enz"/>
    <property type="match status" value="1"/>
</dbReference>
<dbReference type="GO" id="GO:0006108">
    <property type="term" value="P:malate metabolic process"/>
    <property type="evidence" value="ECO:0007669"/>
    <property type="project" value="TreeGrafter"/>
</dbReference>
<dbReference type="PANTHER" id="PTHR23406">
    <property type="entry name" value="MALIC ENZYME-RELATED"/>
    <property type="match status" value="1"/>
</dbReference>
<evidence type="ECO:0000313" key="11">
    <source>
        <dbReference type="EMBL" id="CCC53078.1"/>
    </source>
</evidence>
<dbReference type="PROSITE" id="PS00331">
    <property type="entry name" value="MALIC_ENZYMES"/>
    <property type="match status" value="1"/>
</dbReference>
<feature type="binding site" evidence="6">
    <location>
        <position position="413"/>
    </location>
    <ligand>
        <name>(S)-malate</name>
        <dbReference type="ChEBI" id="CHEBI:15589"/>
    </ligand>
</feature>
<dbReference type="InterPro" id="IPR037062">
    <property type="entry name" value="Malic_N_dom_sf"/>
</dbReference>
<dbReference type="Pfam" id="PF03949">
    <property type="entry name" value="Malic_M"/>
    <property type="match status" value="1"/>
</dbReference>
<organism evidence="11">
    <name type="scientific">Trypanosoma vivax (strain Y486)</name>
    <dbReference type="NCBI Taxonomy" id="1055687"/>
    <lineage>
        <taxon>Eukaryota</taxon>
        <taxon>Discoba</taxon>
        <taxon>Euglenozoa</taxon>
        <taxon>Kinetoplastea</taxon>
        <taxon>Metakinetoplastina</taxon>
        <taxon>Trypanosomatida</taxon>
        <taxon>Trypanosomatidae</taxon>
        <taxon>Trypanosoma</taxon>
        <taxon>Duttonella</taxon>
    </lineage>
</organism>
<feature type="binding site" evidence="7">
    <location>
        <position position="242"/>
    </location>
    <ligand>
        <name>a divalent metal cation</name>
        <dbReference type="ChEBI" id="CHEBI:60240"/>
    </ligand>
</feature>
<dbReference type="VEuPathDB" id="TriTrypDB:TvY486_1105620"/>
<evidence type="ECO:0000259" key="9">
    <source>
        <dbReference type="SMART" id="SM00919"/>
    </source>
</evidence>
<evidence type="ECO:0000259" key="10">
    <source>
        <dbReference type="SMART" id="SM01274"/>
    </source>
</evidence>
<dbReference type="GO" id="GO:0005739">
    <property type="term" value="C:mitochondrion"/>
    <property type="evidence" value="ECO:0007669"/>
    <property type="project" value="TreeGrafter"/>
</dbReference>
<dbReference type="GO" id="GO:0051287">
    <property type="term" value="F:NAD binding"/>
    <property type="evidence" value="ECO:0007669"/>
    <property type="project" value="InterPro"/>
</dbReference>
<comment type="similarity">
    <text evidence="2 8">Belongs to the malic enzymes family.</text>
</comment>
<dbReference type="PANTHER" id="PTHR23406:SF32">
    <property type="entry name" value="NADP-DEPENDENT MALIC ENZYME"/>
    <property type="match status" value="1"/>
</dbReference>
<dbReference type="SMART" id="SM01274">
    <property type="entry name" value="malic"/>
    <property type="match status" value="1"/>
</dbReference>
<dbReference type="NCBIfam" id="NF010052">
    <property type="entry name" value="PRK13529.1"/>
    <property type="match status" value="1"/>
</dbReference>
<gene>
    <name evidence="11" type="ORF">TVY486_1105620</name>
</gene>
<dbReference type="Gene3D" id="3.40.50.720">
    <property type="entry name" value="NAD(P)-binding Rossmann-like Domain"/>
    <property type="match status" value="1"/>
</dbReference>
<dbReference type="Gene3D" id="3.40.50.10380">
    <property type="entry name" value="Malic enzyme, N-terminal domain"/>
    <property type="match status" value="1"/>
</dbReference>
<sequence>MTSHKFVSAGSSASSVLTDRYRNRGTAFTIEERRELGILGLLPHVVETLGQQVDRVHNQLQRYDKPIDRYQHLAALHSTNTTLYYATILAHLEEVLPIIYTPTVGEACQNFSDLFFCERGLYFNRHCKGMFRNIMRNAGYRNAAVTVITDGSRILGLGDLGVNGVGISIGKCSLYVAGAGIDPRNVIPVVLDVGTNTEKYLQDKRYIGLRSNRASDEDFYALLDEFMDAAREEWPNAVVQFEDFSTNHCFDMLDRYQNKYRCFNDDIQGTGAVIAAGFLNAIHASGLPIEDHRIVVFGAGSAAVGVAQFIVDLVARTYKKTTEEVRKAVYLIDTKGLVTTTRGDTLAAHKVSWARTDITAEQSNSLRTLLDVVKFVKPTALIGLGGTGGVFTEEVVRCVMQNTPRPIILPLSNPTSKAEIIPEDAYKWTDGAAIVASGSPFPPTTLNGRTYKPSQGNNLYVFPGIGLGCALAQPSYIPDDLLVAASQSLNDLVSKEDLQMGNLYPPLEEIHNVSANIATDVILEAQRLKIDANTALPRTRPELLEYVRRSMWNPVYPAHLHVDD</sequence>
<feature type="binding site" evidence="7">
    <location>
        <position position="266"/>
    </location>
    <ligand>
        <name>a divalent metal cation</name>
        <dbReference type="ChEBI" id="CHEBI:60240"/>
    </ligand>
</feature>
<proteinExistence type="inferred from homology"/>
<comment type="cofactor">
    <cofactor evidence="1">
        <name>Mn(2+)</name>
        <dbReference type="ChEBI" id="CHEBI:29035"/>
    </cofactor>
</comment>
<comment type="cofactor">
    <cofactor evidence="7">
        <name>Mg(2+)</name>
        <dbReference type="ChEBI" id="CHEBI:18420"/>
    </cofactor>
    <cofactor evidence="7">
        <name>Mn(2+)</name>
        <dbReference type="ChEBI" id="CHEBI:29035"/>
    </cofactor>
    <text evidence="7">Divalent metal cations. Prefers magnesium or manganese.</text>
</comment>
<dbReference type="Pfam" id="PF00390">
    <property type="entry name" value="malic"/>
    <property type="match status" value="1"/>
</dbReference>
<evidence type="ECO:0000256" key="5">
    <source>
        <dbReference type="PIRSR" id="PIRSR000106-1"/>
    </source>
</evidence>
<feature type="active site" description="Proton acceptor" evidence="5">
    <location>
        <position position="171"/>
    </location>
</feature>
<evidence type="ECO:0000256" key="2">
    <source>
        <dbReference type="ARBA" id="ARBA00008785"/>
    </source>
</evidence>
<evidence type="ECO:0000256" key="6">
    <source>
        <dbReference type="PIRSR" id="PIRSR000106-2"/>
    </source>
</evidence>
<keyword evidence="4 8" id="KW-0560">Oxidoreductase</keyword>
<feature type="binding site" evidence="6">
    <location>
        <position position="457"/>
    </location>
    <ligand>
        <name>(S)-malate</name>
        <dbReference type="ChEBI" id="CHEBI:15589"/>
    </ligand>
</feature>
<reference evidence="11" key="1">
    <citation type="journal article" date="2012" name="Proc. Natl. Acad. Sci. U.S.A.">
        <title>Antigenic diversity is generated by distinct evolutionary mechanisms in African trypanosome species.</title>
        <authorList>
            <person name="Jackson A.P."/>
            <person name="Berry A."/>
            <person name="Aslett M."/>
            <person name="Allison H.C."/>
            <person name="Burton P."/>
            <person name="Vavrova-Anderson J."/>
            <person name="Brown R."/>
            <person name="Browne H."/>
            <person name="Corton N."/>
            <person name="Hauser H."/>
            <person name="Gamble J."/>
            <person name="Gilderthorp R."/>
            <person name="Marcello L."/>
            <person name="McQuillan J."/>
            <person name="Otto T.D."/>
            <person name="Quail M.A."/>
            <person name="Sanders M.J."/>
            <person name="van Tonder A."/>
            <person name="Ginger M.L."/>
            <person name="Field M.C."/>
            <person name="Barry J.D."/>
            <person name="Hertz-Fowler C."/>
            <person name="Berriman M."/>
        </authorList>
    </citation>
    <scope>NUCLEOTIDE SEQUENCE</scope>
    <source>
        <strain evidence="11">Y486</strain>
    </source>
</reference>
<evidence type="ECO:0000256" key="4">
    <source>
        <dbReference type="ARBA" id="ARBA00023002"/>
    </source>
</evidence>
<evidence type="ECO:0000256" key="1">
    <source>
        <dbReference type="ARBA" id="ARBA00001936"/>
    </source>
</evidence>
<evidence type="ECO:0000256" key="8">
    <source>
        <dbReference type="RuleBase" id="RU003426"/>
    </source>
</evidence>
<dbReference type="InterPro" id="IPR012301">
    <property type="entry name" value="Malic_N_dom"/>
</dbReference>
<dbReference type="PRINTS" id="PR00072">
    <property type="entry name" value="MALOXRDTASE"/>
</dbReference>
<feature type="domain" description="Malic enzyme NAD-binding" evidence="9">
    <location>
        <begin position="267"/>
        <end position="526"/>
    </location>
</feature>
<dbReference type="GO" id="GO:0046872">
    <property type="term" value="F:metal ion binding"/>
    <property type="evidence" value="ECO:0007669"/>
    <property type="project" value="UniProtKB-KW"/>
</dbReference>
<accession>G0UB91</accession>
<feature type="active site" description="Proton donor" evidence="5">
    <location>
        <position position="100"/>
    </location>
</feature>
<dbReference type="InterPro" id="IPR001891">
    <property type="entry name" value="Malic_OxRdtase"/>
</dbReference>
<dbReference type="SMART" id="SM00919">
    <property type="entry name" value="Malic_M"/>
    <property type="match status" value="1"/>
</dbReference>
<dbReference type="SUPFAM" id="SSF51735">
    <property type="entry name" value="NAD(P)-binding Rossmann-fold domains"/>
    <property type="match status" value="1"/>
</dbReference>